<accession>A0AAV3Y6U9</accession>
<dbReference type="EMBL" id="BLXT01000588">
    <property type="protein sequence ID" value="GFN78526.1"/>
    <property type="molecule type" value="Genomic_DNA"/>
</dbReference>
<dbReference type="AlphaFoldDB" id="A0AAV3Y6U9"/>
<organism evidence="2 3">
    <name type="scientific">Plakobranchus ocellatus</name>
    <dbReference type="NCBI Taxonomy" id="259542"/>
    <lineage>
        <taxon>Eukaryota</taxon>
        <taxon>Metazoa</taxon>
        <taxon>Spiralia</taxon>
        <taxon>Lophotrochozoa</taxon>
        <taxon>Mollusca</taxon>
        <taxon>Gastropoda</taxon>
        <taxon>Heterobranchia</taxon>
        <taxon>Euthyneura</taxon>
        <taxon>Panpulmonata</taxon>
        <taxon>Sacoglossa</taxon>
        <taxon>Placobranchoidea</taxon>
        <taxon>Plakobranchidae</taxon>
        <taxon>Plakobranchus</taxon>
    </lineage>
</organism>
<feature type="region of interest" description="Disordered" evidence="1">
    <location>
        <begin position="50"/>
        <end position="178"/>
    </location>
</feature>
<feature type="compositionally biased region" description="Low complexity" evidence="1">
    <location>
        <begin position="56"/>
        <end position="67"/>
    </location>
</feature>
<proteinExistence type="predicted"/>
<name>A0AAV3Y6U9_9GAST</name>
<evidence type="ECO:0000256" key="1">
    <source>
        <dbReference type="SAM" id="MobiDB-lite"/>
    </source>
</evidence>
<feature type="compositionally biased region" description="Low complexity" evidence="1">
    <location>
        <begin position="89"/>
        <end position="119"/>
    </location>
</feature>
<gene>
    <name evidence="2" type="ORF">PoB_000503200</name>
</gene>
<reference evidence="2 3" key="1">
    <citation type="journal article" date="2021" name="Elife">
        <title>Chloroplast acquisition without the gene transfer in kleptoplastic sea slugs, Plakobranchus ocellatus.</title>
        <authorList>
            <person name="Maeda T."/>
            <person name="Takahashi S."/>
            <person name="Yoshida T."/>
            <person name="Shimamura S."/>
            <person name="Takaki Y."/>
            <person name="Nagai Y."/>
            <person name="Toyoda A."/>
            <person name="Suzuki Y."/>
            <person name="Arimoto A."/>
            <person name="Ishii H."/>
            <person name="Satoh N."/>
            <person name="Nishiyama T."/>
            <person name="Hasebe M."/>
            <person name="Maruyama T."/>
            <person name="Minagawa J."/>
            <person name="Obokata J."/>
            <person name="Shigenobu S."/>
        </authorList>
    </citation>
    <scope>NUCLEOTIDE SEQUENCE [LARGE SCALE GENOMIC DNA]</scope>
</reference>
<keyword evidence="3" id="KW-1185">Reference proteome</keyword>
<evidence type="ECO:0000313" key="2">
    <source>
        <dbReference type="EMBL" id="GFN78526.1"/>
    </source>
</evidence>
<comment type="caution">
    <text evidence="2">The sequence shown here is derived from an EMBL/GenBank/DDBJ whole genome shotgun (WGS) entry which is preliminary data.</text>
</comment>
<evidence type="ECO:0000313" key="3">
    <source>
        <dbReference type="Proteomes" id="UP000735302"/>
    </source>
</evidence>
<dbReference type="Proteomes" id="UP000735302">
    <property type="component" value="Unassembled WGS sequence"/>
</dbReference>
<protein>
    <submittedName>
        <fullName evidence="2">Uncharacterized protein</fullName>
    </submittedName>
</protein>
<feature type="compositionally biased region" description="Polar residues" evidence="1">
    <location>
        <begin position="122"/>
        <end position="146"/>
    </location>
</feature>
<sequence>MSPFFDFKHPVDEQVFLPQHYPATAVSSRSQYPPSRLHLTPLHSSPGILIGGTGASSTTTHSSHSYHVNQASPSPVPLPAAHVTHKTLQGQQHQQQRLDKTGPAATAGYSGSTSGSAKATHSHNSIGTNNPHNKSNSSVRMLSKSASSIGQQGGPIGGRSLASTLKPSDHLRESSQSTDLISLHQDVYSDTSDHIHNPELLLTSSADCDDLCALPPPKKVLPKRELPWVFRYKVKRGMNTLSKIMASKPPQSLIHSSQAFT</sequence>